<dbReference type="InterPro" id="IPR009081">
    <property type="entry name" value="PP-bd_ACP"/>
</dbReference>
<evidence type="ECO:0000256" key="14">
    <source>
        <dbReference type="ARBA" id="ARBA00044883"/>
    </source>
</evidence>
<evidence type="ECO:0000256" key="1">
    <source>
        <dbReference type="ARBA" id="ARBA00012480"/>
    </source>
</evidence>
<evidence type="ECO:0000256" key="9">
    <source>
        <dbReference type="ARBA" id="ARBA00022857"/>
    </source>
</evidence>
<dbReference type="InterPro" id="IPR001031">
    <property type="entry name" value="Thioesterase"/>
</dbReference>
<evidence type="ECO:0000256" key="13">
    <source>
        <dbReference type="ARBA" id="ARBA00023268"/>
    </source>
</evidence>
<keyword evidence="13" id="KW-0511">Multifunctional enzyme</keyword>
<comment type="caution">
    <text evidence="16">The sequence shown here is derived from an EMBL/GenBank/DDBJ whole genome shotgun (WGS) entry which is preliminary data.</text>
</comment>
<dbReference type="InterPro" id="IPR013968">
    <property type="entry name" value="PKS_KR"/>
</dbReference>
<dbReference type="GO" id="GO:0004312">
    <property type="term" value="F:fatty acid synthase activity"/>
    <property type="evidence" value="ECO:0007669"/>
    <property type="project" value="UniProtKB-EC"/>
</dbReference>
<dbReference type="SUPFAM" id="SSF47336">
    <property type="entry name" value="ACP-like"/>
    <property type="match status" value="1"/>
</dbReference>
<reference evidence="16 17" key="1">
    <citation type="journal article" date="2020" name="Cell">
        <title>Large-Scale Comparative Analyses of Tick Genomes Elucidate Their Genetic Diversity and Vector Capacities.</title>
        <authorList>
            <consortium name="Tick Genome and Microbiome Consortium (TIGMIC)"/>
            <person name="Jia N."/>
            <person name="Wang J."/>
            <person name="Shi W."/>
            <person name="Du L."/>
            <person name="Sun Y."/>
            <person name="Zhan W."/>
            <person name="Jiang J.F."/>
            <person name="Wang Q."/>
            <person name="Zhang B."/>
            <person name="Ji P."/>
            <person name="Bell-Sakyi L."/>
            <person name="Cui X.M."/>
            <person name="Yuan T.T."/>
            <person name="Jiang B.G."/>
            <person name="Yang W.F."/>
            <person name="Lam T.T."/>
            <person name="Chang Q.C."/>
            <person name="Ding S.J."/>
            <person name="Wang X.J."/>
            <person name="Zhu J.G."/>
            <person name="Ruan X.D."/>
            <person name="Zhao L."/>
            <person name="Wei J.T."/>
            <person name="Ye R.Z."/>
            <person name="Que T.C."/>
            <person name="Du C.H."/>
            <person name="Zhou Y.H."/>
            <person name="Cheng J.X."/>
            <person name="Dai P.F."/>
            <person name="Guo W.B."/>
            <person name="Han X.H."/>
            <person name="Huang E.J."/>
            <person name="Li L.F."/>
            <person name="Wei W."/>
            <person name="Gao Y.C."/>
            <person name="Liu J.Z."/>
            <person name="Shao H.Z."/>
            <person name="Wang X."/>
            <person name="Wang C.C."/>
            <person name="Yang T.C."/>
            <person name="Huo Q.B."/>
            <person name="Li W."/>
            <person name="Chen H.Y."/>
            <person name="Chen S.E."/>
            <person name="Zhou L.G."/>
            <person name="Ni X.B."/>
            <person name="Tian J.H."/>
            <person name="Sheng Y."/>
            <person name="Liu T."/>
            <person name="Pan Y.S."/>
            <person name="Xia L.Y."/>
            <person name="Li J."/>
            <person name="Zhao F."/>
            <person name="Cao W.C."/>
        </authorList>
    </citation>
    <scope>NUCLEOTIDE SEQUENCE [LARGE SCALE GENOMIC DNA]</scope>
    <source>
        <strain evidence="16">HaeL-2018</strain>
    </source>
</reference>
<evidence type="ECO:0000256" key="11">
    <source>
        <dbReference type="ARBA" id="ARBA00023098"/>
    </source>
</evidence>
<dbReference type="InterPro" id="IPR057326">
    <property type="entry name" value="KR_dom"/>
</dbReference>
<dbReference type="Gene3D" id="1.10.1200.10">
    <property type="entry name" value="ACP-like"/>
    <property type="match status" value="1"/>
</dbReference>
<dbReference type="GO" id="GO:0016297">
    <property type="term" value="F:fatty acyl-[ACP] hydrolase activity"/>
    <property type="evidence" value="ECO:0007669"/>
    <property type="project" value="UniProtKB-EC"/>
</dbReference>
<dbReference type="InterPro" id="IPR036736">
    <property type="entry name" value="ACP-like_sf"/>
</dbReference>
<dbReference type="OrthoDB" id="6503696at2759"/>
<dbReference type="Proteomes" id="UP000821853">
    <property type="component" value="Unassembled WGS sequence"/>
</dbReference>
<keyword evidence="4" id="KW-0596">Phosphopantetheine</keyword>
<evidence type="ECO:0000256" key="6">
    <source>
        <dbReference type="ARBA" id="ARBA00022553"/>
    </source>
</evidence>
<dbReference type="EMBL" id="JABSTR010000003">
    <property type="protein sequence ID" value="KAH9365938.1"/>
    <property type="molecule type" value="Genomic_DNA"/>
</dbReference>
<dbReference type="GO" id="GO:0031177">
    <property type="term" value="F:phosphopantetheine binding"/>
    <property type="evidence" value="ECO:0007669"/>
    <property type="project" value="InterPro"/>
</dbReference>
<dbReference type="Pfam" id="PF13602">
    <property type="entry name" value="ADH_zinc_N_2"/>
    <property type="match status" value="1"/>
</dbReference>
<dbReference type="PANTHER" id="PTHR43775:SF7">
    <property type="entry name" value="FATTY ACID SYNTHASE"/>
    <property type="match status" value="1"/>
</dbReference>
<comment type="catalytic activity">
    <reaction evidence="14">
        <text>acetyl-CoA + n malonyl-CoA + 2n NADPH + 2n H(+) = a long-chain fatty acid + (n+1) CoA + n CO2 + 2n NADP(+).</text>
        <dbReference type="EC" id="2.3.1.85"/>
    </reaction>
</comment>
<dbReference type="SUPFAM" id="SSF53474">
    <property type="entry name" value="alpha/beta-Hydrolases"/>
    <property type="match status" value="1"/>
</dbReference>
<dbReference type="InterPro" id="IPR011032">
    <property type="entry name" value="GroES-like_sf"/>
</dbReference>
<keyword evidence="12" id="KW-0275">Fatty acid biosynthesis</keyword>
<keyword evidence="10" id="KW-0560">Oxidoreductase</keyword>
<dbReference type="Pfam" id="PF08659">
    <property type="entry name" value="KR"/>
    <property type="match status" value="1"/>
</dbReference>
<dbReference type="Gene3D" id="3.40.50.720">
    <property type="entry name" value="NAD(P)-binding Rossmann-like Domain"/>
    <property type="match status" value="1"/>
</dbReference>
<dbReference type="InterPro" id="IPR029058">
    <property type="entry name" value="AB_hydrolase_fold"/>
</dbReference>
<keyword evidence="11" id="KW-0443">Lipid metabolism</keyword>
<proteinExistence type="predicted"/>
<dbReference type="EC" id="3.1.2.14" evidence="1"/>
<organism evidence="16 17">
    <name type="scientific">Haemaphysalis longicornis</name>
    <name type="common">Bush tick</name>
    <dbReference type="NCBI Taxonomy" id="44386"/>
    <lineage>
        <taxon>Eukaryota</taxon>
        <taxon>Metazoa</taxon>
        <taxon>Ecdysozoa</taxon>
        <taxon>Arthropoda</taxon>
        <taxon>Chelicerata</taxon>
        <taxon>Arachnida</taxon>
        <taxon>Acari</taxon>
        <taxon>Parasitiformes</taxon>
        <taxon>Ixodida</taxon>
        <taxon>Ixodoidea</taxon>
        <taxon>Ixodidae</taxon>
        <taxon>Haemaphysalinae</taxon>
        <taxon>Haemaphysalis</taxon>
    </lineage>
</organism>
<evidence type="ECO:0000256" key="12">
    <source>
        <dbReference type="ARBA" id="ARBA00023160"/>
    </source>
</evidence>
<dbReference type="CDD" id="cd05195">
    <property type="entry name" value="enoyl_red"/>
    <property type="match status" value="1"/>
</dbReference>
<dbReference type="Pfam" id="PF00975">
    <property type="entry name" value="Thioesterase"/>
    <property type="match status" value="1"/>
</dbReference>
<evidence type="ECO:0000256" key="2">
    <source>
        <dbReference type="ARBA" id="ARBA00012873"/>
    </source>
</evidence>
<dbReference type="GO" id="GO:0016491">
    <property type="term" value="F:oxidoreductase activity"/>
    <property type="evidence" value="ECO:0007669"/>
    <property type="project" value="UniProtKB-KW"/>
</dbReference>
<evidence type="ECO:0000259" key="15">
    <source>
        <dbReference type="PROSITE" id="PS50075"/>
    </source>
</evidence>
<evidence type="ECO:0000256" key="7">
    <source>
        <dbReference type="ARBA" id="ARBA00022679"/>
    </source>
</evidence>
<dbReference type="GO" id="GO:0006633">
    <property type="term" value="P:fatty acid biosynthetic process"/>
    <property type="evidence" value="ECO:0007669"/>
    <property type="project" value="UniProtKB-KW"/>
</dbReference>
<dbReference type="FunFam" id="3.90.180.10:FF:000015">
    <property type="entry name" value="Fatty acid synthase"/>
    <property type="match status" value="1"/>
</dbReference>
<keyword evidence="9" id="KW-0521">NADP</keyword>
<gene>
    <name evidence="16" type="ORF">HPB48_012208</name>
</gene>
<keyword evidence="17" id="KW-1185">Reference proteome</keyword>
<dbReference type="SUPFAM" id="SSF51735">
    <property type="entry name" value="NAD(P)-binding Rossmann-fold domains"/>
    <property type="match status" value="2"/>
</dbReference>
<keyword evidence="7" id="KW-0808">Transferase</keyword>
<dbReference type="AlphaFoldDB" id="A0A9J6FRP1"/>
<evidence type="ECO:0000256" key="10">
    <source>
        <dbReference type="ARBA" id="ARBA00023002"/>
    </source>
</evidence>
<keyword evidence="6" id="KW-0597">Phosphoprotein</keyword>
<dbReference type="SMART" id="SM00822">
    <property type="entry name" value="PKS_KR"/>
    <property type="match status" value="1"/>
</dbReference>
<dbReference type="Pfam" id="PF00550">
    <property type="entry name" value="PP-binding"/>
    <property type="match status" value="1"/>
</dbReference>
<dbReference type="Gene3D" id="3.90.180.10">
    <property type="entry name" value="Medium-chain alcohol dehydrogenases, catalytic domain"/>
    <property type="match status" value="1"/>
</dbReference>
<dbReference type="FunFam" id="1.10.1200.10:FF:000013">
    <property type="entry name" value="Fatty acid synthase"/>
    <property type="match status" value="1"/>
</dbReference>
<evidence type="ECO:0000256" key="3">
    <source>
        <dbReference type="ARBA" id="ARBA00018769"/>
    </source>
</evidence>
<evidence type="ECO:0000313" key="17">
    <source>
        <dbReference type="Proteomes" id="UP000821853"/>
    </source>
</evidence>
<dbReference type="FunFam" id="3.40.50.720:FF:000209">
    <property type="entry name" value="Polyketide synthase Pks12"/>
    <property type="match status" value="1"/>
</dbReference>
<evidence type="ECO:0000256" key="4">
    <source>
        <dbReference type="ARBA" id="ARBA00022450"/>
    </source>
</evidence>
<dbReference type="EC" id="2.3.1.85" evidence="2"/>
<dbReference type="Gene3D" id="3.40.50.1820">
    <property type="entry name" value="alpha/beta hydrolase"/>
    <property type="match status" value="2"/>
</dbReference>
<accession>A0A9J6FRP1</accession>
<dbReference type="InterPro" id="IPR020806">
    <property type="entry name" value="PKS_PP-bd"/>
</dbReference>
<protein>
    <recommendedName>
        <fullName evidence="3">Fatty acid synthase</fullName>
        <ecNumber evidence="2">2.3.1.85</ecNumber>
        <ecNumber evidence="1">3.1.2.14</ecNumber>
    </recommendedName>
</protein>
<keyword evidence="8" id="KW-0276">Fatty acid metabolism</keyword>
<evidence type="ECO:0000313" key="16">
    <source>
        <dbReference type="EMBL" id="KAH9365938.1"/>
    </source>
</evidence>
<dbReference type="SMART" id="SM00829">
    <property type="entry name" value="PKS_ER"/>
    <property type="match status" value="1"/>
</dbReference>
<dbReference type="PANTHER" id="PTHR43775">
    <property type="entry name" value="FATTY ACID SYNTHASE"/>
    <property type="match status" value="1"/>
</dbReference>
<keyword evidence="5" id="KW-0444">Lipid biosynthesis</keyword>
<feature type="domain" description="Carrier" evidence="15">
    <location>
        <begin position="527"/>
        <end position="607"/>
    </location>
</feature>
<dbReference type="InterPro" id="IPR050091">
    <property type="entry name" value="PKS_NRPS_Biosynth_Enz"/>
</dbReference>
<dbReference type="InterPro" id="IPR020843">
    <property type="entry name" value="ER"/>
</dbReference>
<dbReference type="SUPFAM" id="SSF50129">
    <property type="entry name" value="GroES-like"/>
    <property type="match status" value="1"/>
</dbReference>
<dbReference type="SMART" id="SM00823">
    <property type="entry name" value="PKS_PP"/>
    <property type="match status" value="1"/>
</dbReference>
<dbReference type="InterPro" id="IPR036291">
    <property type="entry name" value="NAD(P)-bd_dom_sf"/>
</dbReference>
<dbReference type="VEuPathDB" id="VectorBase:HLOH_050665"/>
<evidence type="ECO:0000256" key="8">
    <source>
        <dbReference type="ARBA" id="ARBA00022832"/>
    </source>
</evidence>
<dbReference type="PROSITE" id="PS50075">
    <property type="entry name" value="CARRIER"/>
    <property type="match status" value="1"/>
</dbReference>
<sequence length="910" mass="99748">MKHENLLAGAGDDSERPTDLAYLNIDSRGDLSTLKWYESPLRYAVPSAFADTDKVLCSVYYAPLNFHDIMLATGKLPPDESTGDLATSECLLGLEFSGRDRNGRRVMGAVPSHGIATAVAADPGLLWEVPDAWSLEEASTIPVAYATAYYALLVRGNMRPGESVLIHSGSGGVGQAAISIALSMNCTVFTTVGSMEKRDFLKRRYPELKDQHFANSRDLTFEEHVLNQTNGRGVDLVLNSLAEEKLQASVRCLAPCGRFLEIGQFDLSKNTPLGMSAFFNNVTFHGIQLDALTCNNPYSEADKVRVAELVREGIASGAVRPLSTVLFSRDEAEKAFRFMASGKHIGKVVIQVRGQITWLRLLLSCHSGNGAKNMITVVVSMLILVLRDAPLEKQSAEAFETVYKPKVMVTQNLDELTRELCPDLDHFVVFSSLACGRGNAEQSNYGYANSIMERICERRATDGLPGLAIQWGPIAEVGFVREFLGSDMQLGAILPQRMSSCMAVMDRFLNQSVPVVSSVVMADPSSTPVEGAKRNLVEIVTEILGVKDASSINPNSKLGELGMDSLVGVEVKQTIERDYDLVLSMQQVRELTVKRLLEISSGNLGAVDRATTSCESKRTHRGTTLPWSKLSHILFAKNLFLEMNDIKGDRPVFIVHPVEGNVDPLLELASHLPVRAIGVQRTQETPVHSVEETAAMYLQKIVEVQPAGPYHLVGYSFGAMVAFEIAVQLQASGATVGSLTCLDGTPRFGETQSMRQWSGLAHQNQEEKDSYFFCKFVEKFVNIDEAELRKLIKPSASFEAKKNTAVDVLLNNIPELRSIRPNVEKALSSVHEALEAAASYQVRKKLRGDIVLVKPSETESFAQQLPHDYGLSECCDGKVVVKVVNGTHENFFLGQGAEECAQAITHHMNQ</sequence>
<evidence type="ECO:0000256" key="5">
    <source>
        <dbReference type="ARBA" id="ARBA00022516"/>
    </source>
</evidence>
<name>A0A9J6FRP1_HAELO</name>